<accession>A0A314YGC5</accession>
<protein>
    <submittedName>
        <fullName evidence="1">Pentatricopeptide repeat-containing protein</fullName>
    </submittedName>
</protein>
<dbReference type="PANTHER" id="PTHR47926">
    <property type="entry name" value="PENTATRICOPEPTIDE REPEAT-CONTAINING PROTEIN"/>
    <property type="match status" value="1"/>
</dbReference>
<evidence type="ECO:0000313" key="1">
    <source>
        <dbReference type="EMBL" id="PQQ05523.1"/>
    </source>
</evidence>
<dbReference type="PANTHER" id="PTHR47926:SF537">
    <property type="entry name" value="PENTACOTRIPEPTIDE-REPEAT REGION OF PRORP DOMAIN-CONTAINING PROTEIN"/>
    <property type="match status" value="1"/>
</dbReference>
<dbReference type="GO" id="GO:0003723">
    <property type="term" value="F:RNA binding"/>
    <property type="evidence" value="ECO:0007669"/>
    <property type="project" value="InterPro"/>
</dbReference>
<dbReference type="AlphaFoldDB" id="A0A314YGC5"/>
<proteinExistence type="predicted"/>
<organism evidence="1 2">
    <name type="scientific">Prunus yedoensis var. nudiflora</name>
    <dbReference type="NCBI Taxonomy" id="2094558"/>
    <lineage>
        <taxon>Eukaryota</taxon>
        <taxon>Viridiplantae</taxon>
        <taxon>Streptophyta</taxon>
        <taxon>Embryophyta</taxon>
        <taxon>Tracheophyta</taxon>
        <taxon>Spermatophyta</taxon>
        <taxon>Magnoliopsida</taxon>
        <taxon>eudicotyledons</taxon>
        <taxon>Gunneridae</taxon>
        <taxon>Pentapetalae</taxon>
        <taxon>rosids</taxon>
        <taxon>fabids</taxon>
        <taxon>Rosales</taxon>
        <taxon>Rosaceae</taxon>
        <taxon>Amygdaloideae</taxon>
        <taxon>Amygdaleae</taxon>
        <taxon>Prunus</taxon>
    </lineage>
</organism>
<dbReference type="InterPro" id="IPR046960">
    <property type="entry name" value="PPR_At4g14850-like_plant"/>
</dbReference>
<dbReference type="Pfam" id="PF20431">
    <property type="entry name" value="E_motif"/>
    <property type="match status" value="1"/>
</dbReference>
<dbReference type="STRING" id="2094558.A0A314YGC5"/>
<dbReference type="InterPro" id="IPR046848">
    <property type="entry name" value="E_motif"/>
</dbReference>
<dbReference type="GO" id="GO:0009451">
    <property type="term" value="P:RNA modification"/>
    <property type="evidence" value="ECO:0007669"/>
    <property type="project" value="InterPro"/>
</dbReference>
<dbReference type="Proteomes" id="UP000250321">
    <property type="component" value="Unassembled WGS sequence"/>
</dbReference>
<gene>
    <name evidence="1" type="ORF">Pyn_15494</name>
</gene>
<dbReference type="OrthoDB" id="185373at2759"/>
<dbReference type="EMBL" id="PJQY01001076">
    <property type="protein sequence ID" value="PQQ05523.1"/>
    <property type="molecule type" value="Genomic_DNA"/>
</dbReference>
<evidence type="ECO:0000313" key="2">
    <source>
        <dbReference type="Proteomes" id="UP000250321"/>
    </source>
</evidence>
<name>A0A314YGC5_PRUYE</name>
<comment type="caution">
    <text evidence="1">The sequence shown here is derived from an EMBL/GenBank/DDBJ whole genome shotgun (WGS) entry which is preliminary data.</text>
</comment>
<reference evidence="1 2" key="1">
    <citation type="submission" date="2018-02" db="EMBL/GenBank/DDBJ databases">
        <title>Draft genome of wild Prunus yedoensis var. nudiflora.</title>
        <authorList>
            <person name="Baek S."/>
            <person name="Kim J.-H."/>
            <person name="Choi K."/>
            <person name="Kim G.-B."/>
            <person name="Cho A."/>
            <person name="Jang H."/>
            <person name="Shin C.-H."/>
            <person name="Yu H.-J."/>
            <person name="Mun J.-H."/>
        </authorList>
    </citation>
    <scope>NUCLEOTIDE SEQUENCE [LARGE SCALE GENOMIC DNA]</scope>
    <source>
        <strain evidence="2">cv. Jeju island</strain>
        <tissue evidence="1">Leaf</tissue>
    </source>
</reference>
<keyword evidence="2" id="KW-1185">Reference proteome</keyword>
<sequence length="77" mass="8194">MPACEQDAVVLGALLGAYRLHGGDVRMANRIGKELLELEPASSGAYVLLANVYAAHGKSEGQEPYIFCWGQISSSGR</sequence>